<gene>
    <name evidence="3" type="ORF">WJX72_001767</name>
</gene>
<evidence type="ECO:0000313" key="3">
    <source>
        <dbReference type="EMBL" id="KAK9828733.1"/>
    </source>
</evidence>
<accession>A0AAW1R538</accession>
<dbReference type="Gene3D" id="1.25.40.420">
    <property type="match status" value="1"/>
</dbReference>
<evidence type="ECO:0000313" key="4">
    <source>
        <dbReference type="Proteomes" id="UP001489004"/>
    </source>
</evidence>
<reference evidence="3 4" key="1">
    <citation type="journal article" date="2024" name="Nat. Commun.">
        <title>Phylogenomics reveals the evolutionary origins of lichenization in chlorophyte algae.</title>
        <authorList>
            <person name="Puginier C."/>
            <person name="Libourel C."/>
            <person name="Otte J."/>
            <person name="Skaloud P."/>
            <person name="Haon M."/>
            <person name="Grisel S."/>
            <person name="Petersen M."/>
            <person name="Berrin J.G."/>
            <person name="Delaux P.M."/>
            <person name="Dal Grande F."/>
            <person name="Keller J."/>
        </authorList>
    </citation>
    <scope>NUCLEOTIDE SEQUENCE [LARGE SCALE GENOMIC DNA]</scope>
    <source>
        <strain evidence="3 4">SAG 2043</strain>
    </source>
</reference>
<dbReference type="SUPFAM" id="SSF54695">
    <property type="entry name" value="POZ domain"/>
    <property type="match status" value="1"/>
</dbReference>
<dbReference type="InterPro" id="IPR000210">
    <property type="entry name" value="BTB/POZ_dom"/>
</dbReference>
<sequence>MAVSSAVLACASEYFRAEFTNFKTPGEALVMTVGEGEPELLRALSKFVYTEELKATEEAVLLRLLLMAQKYSVDECVLKCSEALSQPGKLSLCTALDICQVADAQTCHSDGFNSLSKLATDVILHSFKDLDVVWEDEVQRAAFLALPLAAIKVLLKHDKLHVKCENTVFIAVAWWLAHDKERQQDFASLHPLLRWCQMTGSFLQSIFSKVPWLKSWAEADRVRIEALQYQVASPRLKKHLEDANPQLRPRKGRSTLVSASASFKVPLSSLAPLDMGPFAASKIVKFDAPGQLQHVVGYALKLSIRRAGSASEQPGGLGLFINTDINYAPLQRISTATALPLELAGMGAVQNLGSGRMSGRFESVSDCASWGWPEFFGVTVKPGEGGDQPVTQALQNAGFVKDGYLELEFSVTIAQCQT</sequence>
<evidence type="ECO:0000259" key="2">
    <source>
        <dbReference type="PROSITE" id="PS50097"/>
    </source>
</evidence>
<comment type="pathway">
    <text evidence="1">Protein modification; protein ubiquitination.</text>
</comment>
<dbReference type="CDD" id="cd18186">
    <property type="entry name" value="BTB_POZ_ZBTB_KLHL-like"/>
    <property type="match status" value="1"/>
</dbReference>
<dbReference type="Proteomes" id="UP001489004">
    <property type="component" value="Unassembled WGS sequence"/>
</dbReference>
<dbReference type="SMART" id="SM00875">
    <property type="entry name" value="BACK"/>
    <property type="match status" value="1"/>
</dbReference>
<dbReference type="EMBL" id="JALJOR010000001">
    <property type="protein sequence ID" value="KAK9828733.1"/>
    <property type="molecule type" value="Genomic_DNA"/>
</dbReference>
<proteinExistence type="predicted"/>
<evidence type="ECO:0000256" key="1">
    <source>
        <dbReference type="ARBA" id="ARBA00004906"/>
    </source>
</evidence>
<protein>
    <recommendedName>
        <fullName evidence="2">BTB domain-containing protein</fullName>
    </recommendedName>
</protein>
<feature type="domain" description="BTB" evidence="2">
    <location>
        <begin position="1"/>
        <end position="57"/>
    </location>
</feature>
<comment type="caution">
    <text evidence="3">The sequence shown here is derived from an EMBL/GenBank/DDBJ whole genome shotgun (WGS) entry which is preliminary data.</text>
</comment>
<dbReference type="Pfam" id="PF07707">
    <property type="entry name" value="BACK"/>
    <property type="match status" value="1"/>
</dbReference>
<organism evidence="3 4">
    <name type="scientific">[Myrmecia] bisecta</name>
    <dbReference type="NCBI Taxonomy" id="41462"/>
    <lineage>
        <taxon>Eukaryota</taxon>
        <taxon>Viridiplantae</taxon>
        <taxon>Chlorophyta</taxon>
        <taxon>core chlorophytes</taxon>
        <taxon>Trebouxiophyceae</taxon>
        <taxon>Trebouxiales</taxon>
        <taxon>Trebouxiaceae</taxon>
        <taxon>Myrmecia</taxon>
    </lineage>
</organism>
<dbReference type="Pfam" id="PF00651">
    <property type="entry name" value="BTB"/>
    <property type="match status" value="1"/>
</dbReference>
<dbReference type="InterPro" id="IPR011705">
    <property type="entry name" value="BACK"/>
</dbReference>
<dbReference type="PANTHER" id="PTHR46336">
    <property type="entry name" value="OS02G0260700 PROTEIN"/>
    <property type="match status" value="1"/>
</dbReference>
<name>A0AAW1R538_9CHLO</name>
<dbReference type="Gene3D" id="3.30.710.10">
    <property type="entry name" value="Potassium Channel Kv1.1, Chain A"/>
    <property type="match status" value="1"/>
</dbReference>
<dbReference type="AlphaFoldDB" id="A0AAW1R538"/>
<dbReference type="PROSITE" id="PS50097">
    <property type="entry name" value="BTB"/>
    <property type="match status" value="1"/>
</dbReference>
<dbReference type="PANTHER" id="PTHR46336:SF3">
    <property type="entry name" value="BTB_POZ DOMAIN-CONTAINING PROTEIN POB1"/>
    <property type="match status" value="1"/>
</dbReference>
<dbReference type="InterPro" id="IPR011333">
    <property type="entry name" value="SKP1/BTB/POZ_sf"/>
</dbReference>
<dbReference type="InterPro" id="IPR045890">
    <property type="entry name" value="POB1-like"/>
</dbReference>
<keyword evidence="4" id="KW-1185">Reference proteome</keyword>